<evidence type="ECO:0000259" key="1">
    <source>
        <dbReference type="PROSITE" id="PS51462"/>
    </source>
</evidence>
<dbReference type="InterPro" id="IPR015797">
    <property type="entry name" value="NUDIX_hydrolase-like_dom_sf"/>
</dbReference>
<gene>
    <name evidence="2" type="ORF">IQ266_25465</name>
</gene>
<dbReference type="Pfam" id="PF00293">
    <property type="entry name" value="NUDIX"/>
    <property type="match status" value="1"/>
</dbReference>
<organism evidence="2 3">
    <name type="scientific">Romeriopsis navalis LEGE 11480</name>
    <dbReference type="NCBI Taxonomy" id="2777977"/>
    <lineage>
        <taxon>Bacteria</taxon>
        <taxon>Bacillati</taxon>
        <taxon>Cyanobacteriota</taxon>
        <taxon>Cyanophyceae</taxon>
        <taxon>Leptolyngbyales</taxon>
        <taxon>Leptolyngbyaceae</taxon>
        <taxon>Romeriopsis</taxon>
        <taxon>Romeriopsis navalis</taxon>
    </lineage>
</organism>
<sequence length="186" mass="21044">MIDPAKNQLFESQAQVIAYLKAAAANPEFHWTFEDDRCLDYRKLTPQVGVSCYIHCADKILLLERSDKVACPRTWSTVSGYIDKLRLIETDINIFQAHLLEELVEEVGWTVDPTMQLAYGSPDALIKPGVEVHFELFTLTVPTTDLEIQLNDEHLDYCWVDLAELATWDDRLIPGFRSGLAVCGLG</sequence>
<dbReference type="SUPFAM" id="SSF55811">
    <property type="entry name" value="Nudix"/>
    <property type="match status" value="1"/>
</dbReference>
<evidence type="ECO:0000313" key="3">
    <source>
        <dbReference type="Proteomes" id="UP000625316"/>
    </source>
</evidence>
<dbReference type="Gene3D" id="3.90.79.10">
    <property type="entry name" value="Nucleoside Triphosphate Pyrophosphohydrolase"/>
    <property type="match status" value="1"/>
</dbReference>
<reference evidence="2" key="1">
    <citation type="submission" date="2020-10" db="EMBL/GenBank/DDBJ databases">
        <authorList>
            <person name="Castelo-Branco R."/>
            <person name="Eusebio N."/>
            <person name="Adriana R."/>
            <person name="Vieira A."/>
            <person name="Brugerolle De Fraissinette N."/>
            <person name="Rezende De Castro R."/>
            <person name="Schneider M.P."/>
            <person name="Vasconcelos V."/>
            <person name="Leao P.N."/>
        </authorList>
    </citation>
    <scope>NUCLEOTIDE SEQUENCE</scope>
    <source>
        <strain evidence="2">LEGE 11480</strain>
    </source>
</reference>
<comment type="caution">
    <text evidence="2">The sequence shown here is derived from an EMBL/GenBank/DDBJ whole genome shotgun (WGS) entry which is preliminary data.</text>
</comment>
<dbReference type="PROSITE" id="PS51462">
    <property type="entry name" value="NUDIX"/>
    <property type="match status" value="1"/>
</dbReference>
<proteinExistence type="predicted"/>
<dbReference type="InterPro" id="IPR000086">
    <property type="entry name" value="NUDIX_hydrolase_dom"/>
</dbReference>
<name>A0A928VRC1_9CYAN</name>
<dbReference type="EMBL" id="JADEXQ010000150">
    <property type="protein sequence ID" value="MBE9033090.1"/>
    <property type="molecule type" value="Genomic_DNA"/>
</dbReference>
<feature type="domain" description="Nudix hydrolase" evidence="1">
    <location>
        <begin position="45"/>
        <end position="182"/>
    </location>
</feature>
<protein>
    <submittedName>
        <fullName evidence="2">NUDIX domain-containing protein</fullName>
    </submittedName>
</protein>
<dbReference type="RefSeq" id="WP_264327902.1">
    <property type="nucleotide sequence ID" value="NZ_JADEXQ010000150.1"/>
</dbReference>
<accession>A0A928VRC1</accession>
<dbReference type="Proteomes" id="UP000625316">
    <property type="component" value="Unassembled WGS sequence"/>
</dbReference>
<dbReference type="AlphaFoldDB" id="A0A928VRC1"/>
<keyword evidence="3" id="KW-1185">Reference proteome</keyword>
<evidence type="ECO:0000313" key="2">
    <source>
        <dbReference type="EMBL" id="MBE9033090.1"/>
    </source>
</evidence>